<dbReference type="CDD" id="cd00063">
    <property type="entry name" value="FN3"/>
    <property type="match status" value="1"/>
</dbReference>
<sequence length="1834" mass="200815">MTKSKSKQHRRVWSLVTALLLVVQLLAGLRPLAAYAADGPVADPLTSQPGGTNWVVVGSFQGWSNNSADTRMAYLGTGFYEYSTVLPAGHHEFKMVKSGTWEGFSDSGGNYGLDLAETSKVNFYLNEKTNQARISVPGVHGLSQYIPALSADKWPRLVGDIQSVFGEPVWSPDSSNQYFVDYNFDGTVYKLQCSLPIGKYKAKVIFGSNWTDSESYGDPNNTSDDQNLVVNVLDPADVTFSIDYSASPRALTHDYVAKDSAFDGLINQSSIKFDSRSITYKKPFGAIKQGQEDLTLRIAAQQGDVQLAKVELTSPDGISSNFTMNRVTSTNQLDYFETILPKTAFSKIGVWGYKFILIDGSTKVEYGDDSSRGGTGSVTNEGAVPFDLTVYDSSFQTPDWMKNAVVYQIFPDRFFDGDKSNNRAKLLDGYRGVIPNGDATSKGGQKLQYFDGGVPNDPAADQVWGQWSDVPENPDRITPENKPYFPNAKSDGAWTNEFYGGDIQGVQQKLSYLKSLGITTIYLNPVSWAASNHKYDATDYGHLDPMFGEPVYNTPGDPTSGLNYTETRAKSDRVYQLFAKEARDLGMHILNDGVFNHVGDDSIYFDRYSKYPEIGAYEYWAKVFDMMKAQNITQSDAETAVRADFESQMNPLTGVNYKYPDDFRYISWFTVTSNKVKNHDDDGLHYAYDAWWGYDSLPAMDAKEPQLSATDYYPADTDSIPGQHEWNNIGYREAVIGHDLNGLTDPQAEQKMQETNSQRWLWMGSSGWRLDVAPDVSHGTWQQFRKAVKSATGRTDANGNPIEEPVILGEEWGVATPYLLGDQFDSVMNYRFRNAVQGFISSGDAATMNQALESIREDYPKEAWQAMLNLVDSHDTTRSITKYDHTDWEEEHKAIAPDATDKALKQQALTAIMQLGYPGAPTVYYGDEVGLTGTKDPDSRRTFPWERIADNGNGTFSGAGRYAELFGTYQKAAELRNNNDVFRTGDLKVAYANGDVVVYARKSDTKGALVAVNRGANAQTVQADVAGFLPDGLNLTDQLGGVATGTVTSGKVSLTIPALSGMMMLSDTSLSSVAQVTNLHAQGNNGNVSVSWDTVTGADSYHVYRAAIEGGDLQLVGDVTGTSWTDVNVQNGTKYYYTVTARLGANESTPCDMAAATPAFVITSVQTVQEATYMDVGVGRLTSEIKVSVNVPGLTDNAAYAGVEAPGLITKLFYYPSTSTIDQASETKLRYKSDDAGTGSKIYWSQFEPTYAGTYLYQAKVSSDNGETYVSSPTVTLQVYADSHDMTPPAAPVLNDIQVESNLAHLRWSLDDTDVSGIEVYRKDGTNDYHLVTTLAKTDREYVDYTVSNDTAYTYKVVAFDQAYNRASSAEKQVTPKLVMVDVKLRLHLPDYTPTTDGIFIAGDFNGWSASSTALKVPSGATDRSVVEYSFKMMAGKAIQYKYTRGDWDKEAFTSHQRLANDTVDPGNWAYSSTNTNMMLTISNQGDNQMVVDDYVLRWVDMPMMISLPRTSYGSDISYTTDESSMNLKAVVPFGVAFTINNQPIAAESMDAHGNVEVNNIPLNFGENQFVLHIEPTAETLALPFYEDKGRASQATKSLTINVTRTGESGGKKHNGSGSSGSSSTTDSNKQSVTLDQMKPNDKGRATVSLGAGMKELRLPIQASSAAGTSAVEVKGETVSVTLPSDVLKAASDLLTSEEQDGAEISLSVNKLDDTAKQEAKKSAVLPKQTDISFAGDVYDFTLSVVTKDGKTMTLSKFSKPVTLTFHVNADADAQMTGVYYISDSGQLEYIGGAWSNGELAADVTHFSRYAALEYHKTYADVPANHWASKPLAC</sequence>
<dbReference type="InterPro" id="IPR036116">
    <property type="entry name" value="FN3_sf"/>
</dbReference>
<evidence type="ECO:0000313" key="10">
    <source>
        <dbReference type="EMBL" id="UJF32764.1"/>
    </source>
</evidence>
<evidence type="ECO:0000259" key="7">
    <source>
        <dbReference type="SMART" id="SM00060"/>
    </source>
</evidence>
<dbReference type="RefSeq" id="WP_235119107.1">
    <property type="nucleotide sequence ID" value="NZ_CP090978.1"/>
</dbReference>
<dbReference type="SUPFAM" id="SSF51011">
    <property type="entry name" value="Glycosyl hydrolase domain"/>
    <property type="match status" value="1"/>
</dbReference>
<reference evidence="10 11" key="1">
    <citation type="journal article" date="2024" name="Int. J. Syst. Evol. Microbiol.">
        <title>Paenibacillus hexagrammi sp. nov., a novel bacterium isolated from the gut content of Hexagrammos agrammus.</title>
        <authorList>
            <person name="Jung H.K."/>
            <person name="Kim D.G."/>
            <person name="Zin H."/>
            <person name="Park J."/>
            <person name="Jung H."/>
            <person name="Kim Y.O."/>
            <person name="Kong H.J."/>
            <person name="Kim J.W."/>
            <person name="Kim Y.S."/>
        </authorList>
    </citation>
    <scope>NUCLEOTIDE SEQUENCE [LARGE SCALE GENOMIC DNA]</scope>
    <source>
        <strain evidence="10 11">YPD9-1</strain>
    </source>
</reference>
<dbReference type="Proteomes" id="UP001649230">
    <property type="component" value="Chromosome"/>
</dbReference>
<dbReference type="CDD" id="cd11338">
    <property type="entry name" value="AmyAc_CMD"/>
    <property type="match status" value="1"/>
</dbReference>
<dbReference type="InterPro" id="IPR054409">
    <property type="entry name" value="X25_BaPul-like"/>
</dbReference>
<evidence type="ECO:0000313" key="11">
    <source>
        <dbReference type="Proteomes" id="UP001649230"/>
    </source>
</evidence>
<dbReference type="SUPFAM" id="SSF81296">
    <property type="entry name" value="E set domains"/>
    <property type="match status" value="1"/>
</dbReference>
<keyword evidence="2" id="KW-0479">Metal-binding</keyword>
<dbReference type="InterPro" id="IPR017853">
    <property type="entry name" value="GH"/>
</dbReference>
<evidence type="ECO:0000256" key="3">
    <source>
        <dbReference type="ARBA" id="ARBA00022801"/>
    </source>
</evidence>
<dbReference type="SUPFAM" id="SSF51445">
    <property type="entry name" value="(Trans)glycosidases"/>
    <property type="match status" value="1"/>
</dbReference>
<dbReference type="InterPro" id="IPR014756">
    <property type="entry name" value="Ig_E-set"/>
</dbReference>
<keyword evidence="3" id="KW-0378">Hydrolase</keyword>
<evidence type="ECO:0000256" key="6">
    <source>
        <dbReference type="SAM" id="SignalP"/>
    </source>
</evidence>
<feature type="chain" id="PRO_5046210431" evidence="6">
    <location>
        <begin position="37"/>
        <end position="1834"/>
    </location>
</feature>
<feature type="region of interest" description="Disordered" evidence="5">
    <location>
        <begin position="1596"/>
        <end position="1646"/>
    </location>
</feature>
<dbReference type="InterPro" id="IPR013783">
    <property type="entry name" value="Ig-like_fold"/>
</dbReference>
<dbReference type="PANTHER" id="PTHR10357:SF210">
    <property type="entry name" value="MALTODEXTRIN GLUCOSIDASE"/>
    <property type="match status" value="1"/>
</dbReference>
<name>A0ABY3SGC2_9BACL</name>
<organism evidence="10 11">
    <name type="scientific">Paenibacillus hexagrammi</name>
    <dbReference type="NCBI Taxonomy" id="2908839"/>
    <lineage>
        <taxon>Bacteria</taxon>
        <taxon>Bacillati</taxon>
        <taxon>Bacillota</taxon>
        <taxon>Bacilli</taxon>
        <taxon>Bacillales</taxon>
        <taxon>Paenibacillaceae</taxon>
        <taxon>Paenibacillus</taxon>
    </lineage>
</organism>
<accession>A0ABY3SGC2</accession>
<proteinExistence type="predicted"/>
<dbReference type="Gene3D" id="2.60.40.1180">
    <property type="entry name" value="Golgi alpha-mannosidase II"/>
    <property type="match status" value="1"/>
</dbReference>
<protein>
    <submittedName>
        <fullName evidence="10">Alpha-amylase</fullName>
    </submittedName>
</protein>
<dbReference type="PANTHER" id="PTHR10357">
    <property type="entry name" value="ALPHA-AMYLASE FAMILY MEMBER"/>
    <property type="match status" value="1"/>
</dbReference>
<keyword evidence="4" id="KW-0326">Glycosidase</keyword>
<dbReference type="InterPro" id="IPR004185">
    <property type="entry name" value="Glyco_hydro_13_lg-like_dom"/>
</dbReference>
<dbReference type="InterPro" id="IPR031319">
    <property type="entry name" value="A-amylase_C"/>
</dbReference>
<feature type="compositionally biased region" description="Polar residues" evidence="5">
    <location>
        <begin position="1596"/>
        <end position="1606"/>
    </location>
</feature>
<dbReference type="SUPFAM" id="SSF49265">
    <property type="entry name" value="Fibronectin type III"/>
    <property type="match status" value="2"/>
</dbReference>
<dbReference type="Pfam" id="PF22058">
    <property type="entry name" value="X25_BaPul_like"/>
    <property type="match status" value="2"/>
</dbReference>
<keyword evidence="11" id="KW-1185">Reference proteome</keyword>
<evidence type="ECO:0000256" key="1">
    <source>
        <dbReference type="ARBA" id="ARBA00001913"/>
    </source>
</evidence>
<feature type="domain" description="Fibronectin type-III" evidence="7">
    <location>
        <begin position="1073"/>
        <end position="1148"/>
    </location>
</feature>
<evidence type="ECO:0000256" key="4">
    <source>
        <dbReference type="ARBA" id="ARBA00023295"/>
    </source>
</evidence>
<dbReference type="SMART" id="SM00060">
    <property type="entry name" value="FN3"/>
    <property type="match status" value="2"/>
</dbReference>
<feature type="domain" description="Alpha-amylase C-terminal" evidence="8">
    <location>
        <begin position="988"/>
        <end position="1070"/>
    </location>
</feature>
<dbReference type="Pfam" id="PF00128">
    <property type="entry name" value="Alpha-amylase"/>
    <property type="match status" value="2"/>
</dbReference>
<dbReference type="InterPro" id="IPR003961">
    <property type="entry name" value="FN3_dom"/>
</dbReference>
<evidence type="ECO:0000259" key="8">
    <source>
        <dbReference type="SMART" id="SM00632"/>
    </source>
</evidence>
<dbReference type="EMBL" id="CP090978">
    <property type="protein sequence ID" value="UJF32764.1"/>
    <property type="molecule type" value="Genomic_DNA"/>
</dbReference>
<comment type="cofactor">
    <cofactor evidence="1">
        <name>Ca(2+)</name>
        <dbReference type="ChEBI" id="CHEBI:29108"/>
    </cofactor>
</comment>
<gene>
    <name evidence="10" type="ORF">L0M14_24755</name>
</gene>
<feature type="compositionally biased region" description="Low complexity" evidence="5">
    <location>
        <begin position="1616"/>
        <end position="1632"/>
    </location>
</feature>
<dbReference type="CDD" id="cd02857">
    <property type="entry name" value="E_set_CDase_PDE_N"/>
    <property type="match status" value="1"/>
</dbReference>
<evidence type="ECO:0000256" key="2">
    <source>
        <dbReference type="ARBA" id="ARBA00022723"/>
    </source>
</evidence>
<keyword evidence="6" id="KW-0732">Signal</keyword>
<dbReference type="SMART" id="SM00632">
    <property type="entry name" value="Aamy_C"/>
    <property type="match status" value="1"/>
</dbReference>
<dbReference type="Gene3D" id="3.20.20.80">
    <property type="entry name" value="Glycosidases"/>
    <property type="match status" value="3"/>
</dbReference>
<feature type="domain" description="Fibronectin type-III" evidence="7">
    <location>
        <begin position="1288"/>
        <end position="1366"/>
    </location>
</feature>
<feature type="signal peptide" evidence="6">
    <location>
        <begin position="1"/>
        <end position="36"/>
    </location>
</feature>
<dbReference type="InterPro" id="IPR006047">
    <property type="entry name" value="GH13_cat_dom"/>
</dbReference>
<dbReference type="InterPro" id="IPR013780">
    <property type="entry name" value="Glyco_hydro_b"/>
</dbReference>
<feature type="domain" description="Glycosyl hydrolase family 13 catalytic" evidence="9">
    <location>
        <begin position="408"/>
        <end position="976"/>
    </location>
</feature>
<evidence type="ECO:0000259" key="9">
    <source>
        <dbReference type="SMART" id="SM00642"/>
    </source>
</evidence>
<dbReference type="Gene3D" id="2.60.40.10">
    <property type="entry name" value="Immunoglobulins"/>
    <property type="match status" value="5"/>
</dbReference>
<evidence type="ECO:0000256" key="5">
    <source>
        <dbReference type="SAM" id="MobiDB-lite"/>
    </source>
</evidence>
<dbReference type="SMART" id="SM00642">
    <property type="entry name" value="Aamy"/>
    <property type="match status" value="1"/>
</dbReference>